<sequence length="40" mass="4606">MFLSKVNDGRFPSDLHLARICIGKAEISDLLISDLYRLER</sequence>
<name>A0ABT2UHU0_9BACL</name>
<dbReference type="Proteomes" id="UP001652445">
    <property type="component" value="Unassembled WGS sequence"/>
</dbReference>
<dbReference type="EMBL" id="JAOQIO010000039">
    <property type="protein sequence ID" value="MCU6793224.1"/>
    <property type="molecule type" value="Genomic_DNA"/>
</dbReference>
<organism evidence="1 2">
    <name type="scientific">Paenibacillus baimaensis</name>
    <dbReference type="NCBI Taxonomy" id="2982185"/>
    <lineage>
        <taxon>Bacteria</taxon>
        <taxon>Bacillati</taxon>
        <taxon>Bacillota</taxon>
        <taxon>Bacilli</taxon>
        <taxon>Bacillales</taxon>
        <taxon>Paenibacillaceae</taxon>
        <taxon>Paenibacillus</taxon>
    </lineage>
</organism>
<proteinExistence type="predicted"/>
<protein>
    <submittedName>
        <fullName evidence="1">Uncharacterized protein</fullName>
    </submittedName>
</protein>
<evidence type="ECO:0000313" key="1">
    <source>
        <dbReference type="EMBL" id="MCU6793224.1"/>
    </source>
</evidence>
<comment type="caution">
    <text evidence="1">The sequence shown here is derived from an EMBL/GenBank/DDBJ whole genome shotgun (WGS) entry which is preliminary data.</text>
</comment>
<reference evidence="1 2" key="1">
    <citation type="submission" date="2022-09" db="EMBL/GenBank/DDBJ databases">
        <authorList>
            <person name="Han X.L."/>
            <person name="Wang Q."/>
            <person name="Lu T."/>
        </authorList>
    </citation>
    <scope>NUCLEOTIDE SEQUENCE [LARGE SCALE GENOMIC DNA]</scope>
    <source>
        <strain evidence="1 2">WQ 127069</strain>
    </source>
</reference>
<evidence type="ECO:0000313" key="2">
    <source>
        <dbReference type="Proteomes" id="UP001652445"/>
    </source>
</evidence>
<gene>
    <name evidence="1" type="ORF">OB236_13970</name>
</gene>
<keyword evidence="2" id="KW-1185">Reference proteome</keyword>
<accession>A0ABT2UHU0</accession>